<organism evidence="2 3">
    <name type="scientific">Helianthus annuus</name>
    <name type="common">Common sunflower</name>
    <dbReference type="NCBI Taxonomy" id="4232"/>
    <lineage>
        <taxon>Eukaryota</taxon>
        <taxon>Viridiplantae</taxon>
        <taxon>Streptophyta</taxon>
        <taxon>Embryophyta</taxon>
        <taxon>Tracheophyta</taxon>
        <taxon>Spermatophyta</taxon>
        <taxon>Magnoliopsida</taxon>
        <taxon>eudicotyledons</taxon>
        <taxon>Gunneridae</taxon>
        <taxon>Pentapetalae</taxon>
        <taxon>asterids</taxon>
        <taxon>campanulids</taxon>
        <taxon>Asterales</taxon>
        <taxon>Asteraceae</taxon>
        <taxon>Asteroideae</taxon>
        <taxon>Heliantheae alliance</taxon>
        <taxon>Heliantheae</taxon>
        <taxon>Helianthus</taxon>
    </lineage>
</organism>
<name>A0A251V6C0_HELAN</name>
<sequence>MKDLEHLPFHRRHLVGASIQLQKATKFLDFGVVRAMRFLYSKFRSLARYGILHLLNHARTQS</sequence>
<dbReference type="EMBL" id="MNCJ02000318">
    <property type="protein sequence ID" value="KAF5814440.1"/>
    <property type="molecule type" value="Genomic_DNA"/>
</dbReference>
<accession>A0A251V6C0</accession>
<keyword evidence="3" id="KW-1185">Reference proteome</keyword>
<gene>
    <name evidence="2" type="ORF">HannXRQ_Chr03g0072061</name>
    <name evidence="1" type="ORF">HanXRQr2_Chr03g0111061</name>
</gene>
<dbReference type="Proteomes" id="UP000215914">
    <property type="component" value="Chromosome 3"/>
</dbReference>
<dbReference type="Gramene" id="mRNA:HanXRQr2_Chr03g0111061">
    <property type="protein sequence ID" value="mRNA:HanXRQr2_Chr03g0111061"/>
    <property type="gene ID" value="HanXRQr2_Chr03g0111061"/>
</dbReference>
<reference evidence="1 3" key="1">
    <citation type="journal article" date="2017" name="Nature">
        <title>The sunflower genome provides insights into oil metabolism, flowering and Asterid evolution.</title>
        <authorList>
            <person name="Badouin H."/>
            <person name="Gouzy J."/>
            <person name="Grassa C.J."/>
            <person name="Murat F."/>
            <person name="Staton S.E."/>
            <person name="Cottret L."/>
            <person name="Lelandais-Briere C."/>
            <person name="Owens G.L."/>
            <person name="Carrere S."/>
            <person name="Mayjonade B."/>
            <person name="Legrand L."/>
            <person name="Gill N."/>
            <person name="Kane N.C."/>
            <person name="Bowers J.E."/>
            <person name="Hubner S."/>
            <person name="Bellec A."/>
            <person name="Berard A."/>
            <person name="Berges H."/>
            <person name="Blanchet N."/>
            <person name="Boniface M.C."/>
            <person name="Brunel D."/>
            <person name="Catrice O."/>
            <person name="Chaidir N."/>
            <person name="Claudel C."/>
            <person name="Donnadieu C."/>
            <person name="Faraut T."/>
            <person name="Fievet G."/>
            <person name="Helmstetter N."/>
            <person name="King M."/>
            <person name="Knapp S.J."/>
            <person name="Lai Z."/>
            <person name="Le Paslier M.C."/>
            <person name="Lippi Y."/>
            <person name="Lorenzon L."/>
            <person name="Mandel J.R."/>
            <person name="Marage G."/>
            <person name="Marchand G."/>
            <person name="Marquand E."/>
            <person name="Bret-Mestries E."/>
            <person name="Morien E."/>
            <person name="Nambeesan S."/>
            <person name="Nguyen T."/>
            <person name="Pegot-Espagnet P."/>
            <person name="Pouilly N."/>
            <person name="Raftis F."/>
            <person name="Sallet E."/>
            <person name="Schiex T."/>
            <person name="Thomas J."/>
            <person name="Vandecasteele C."/>
            <person name="Vares D."/>
            <person name="Vear F."/>
            <person name="Vautrin S."/>
            <person name="Crespi M."/>
            <person name="Mangin B."/>
            <person name="Burke J.M."/>
            <person name="Salse J."/>
            <person name="Munos S."/>
            <person name="Vincourt P."/>
            <person name="Rieseberg L.H."/>
            <person name="Langlade N.B."/>
        </authorList>
    </citation>
    <scope>NUCLEOTIDE SEQUENCE [LARGE SCALE GENOMIC DNA]</scope>
    <source>
        <strain evidence="3">cv. SF193</strain>
        <tissue evidence="1">Leaves</tissue>
    </source>
</reference>
<evidence type="ECO:0000313" key="2">
    <source>
        <dbReference type="EMBL" id="OTG31125.1"/>
    </source>
</evidence>
<reference evidence="2" key="2">
    <citation type="submission" date="2017-02" db="EMBL/GenBank/DDBJ databases">
        <title>Sunflower complete genome.</title>
        <authorList>
            <person name="Langlade N."/>
            <person name="Munos S."/>
        </authorList>
    </citation>
    <scope>NUCLEOTIDE SEQUENCE [LARGE SCALE GENOMIC DNA]</scope>
    <source>
        <tissue evidence="2">Leaves</tissue>
    </source>
</reference>
<protein>
    <submittedName>
        <fullName evidence="2">Uncharacterized protein</fullName>
    </submittedName>
</protein>
<dbReference type="EMBL" id="CM007892">
    <property type="protein sequence ID" value="OTG31125.1"/>
    <property type="molecule type" value="Genomic_DNA"/>
</dbReference>
<evidence type="ECO:0000313" key="1">
    <source>
        <dbReference type="EMBL" id="KAF5814440.1"/>
    </source>
</evidence>
<reference evidence="1" key="3">
    <citation type="submission" date="2020-06" db="EMBL/GenBank/DDBJ databases">
        <title>Helianthus annuus Genome sequencing and assembly Release 2.</title>
        <authorList>
            <person name="Gouzy J."/>
            <person name="Langlade N."/>
            <person name="Munos S."/>
        </authorList>
    </citation>
    <scope>NUCLEOTIDE SEQUENCE</scope>
    <source>
        <tissue evidence="1">Leaves</tissue>
    </source>
</reference>
<dbReference type="InParanoid" id="A0A251V6C0"/>
<evidence type="ECO:0000313" key="3">
    <source>
        <dbReference type="Proteomes" id="UP000215914"/>
    </source>
</evidence>
<proteinExistence type="predicted"/>
<dbReference type="AlphaFoldDB" id="A0A251V6C0"/>